<proteinExistence type="inferred from homology"/>
<dbReference type="EMBL" id="JABDTM020028005">
    <property type="protein sequence ID" value="KAH0809647.1"/>
    <property type="molecule type" value="Genomic_DNA"/>
</dbReference>
<dbReference type="Pfam" id="PF13855">
    <property type="entry name" value="LRR_8"/>
    <property type="match status" value="3"/>
</dbReference>
<dbReference type="SUPFAM" id="SSF52058">
    <property type="entry name" value="L domain-like"/>
    <property type="match status" value="3"/>
</dbReference>
<feature type="chain" id="PRO_5035168859" evidence="6">
    <location>
        <begin position="18"/>
        <end position="2616"/>
    </location>
</feature>
<dbReference type="Pfam" id="PF06585">
    <property type="entry name" value="JHBP"/>
    <property type="match status" value="5"/>
</dbReference>
<dbReference type="GO" id="GO:0005615">
    <property type="term" value="C:extracellular space"/>
    <property type="evidence" value="ECO:0007669"/>
    <property type="project" value="TreeGrafter"/>
</dbReference>
<comment type="caution">
    <text evidence="7">The sequence shown here is derived from an EMBL/GenBank/DDBJ whole genome shotgun (WGS) entry which is preliminary data.</text>
</comment>
<gene>
    <name evidence="7" type="ORF">GEV33_013144</name>
</gene>
<keyword evidence="1" id="KW-0433">Leucine-rich repeat</keyword>
<dbReference type="Gene3D" id="3.80.10.10">
    <property type="entry name" value="Ribonuclease Inhibitor"/>
    <property type="match status" value="4"/>
</dbReference>
<evidence type="ECO:0000256" key="2">
    <source>
        <dbReference type="ARBA" id="ARBA00022729"/>
    </source>
</evidence>
<keyword evidence="8" id="KW-1185">Reference proteome</keyword>
<reference evidence="7" key="1">
    <citation type="journal article" date="2020" name="J Insects Food Feed">
        <title>The yellow mealworm (Tenebrio molitor) genome: a resource for the emerging insects as food and feed industry.</title>
        <authorList>
            <person name="Eriksson T."/>
            <person name="Andere A."/>
            <person name="Kelstrup H."/>
            <person name="Emery V."/>
            <person name="Picard C."/>
        </authorList>
    </citation>
    <scope>NUCLEOTIDE SEQUENCE</scope>
    <source>
        <strain evidence="7">Stoneville</strain>
        <tissue evidence="7">Whole head</tissue>
    </source>
</reference>
<dbReference type="Gene3D" id="3.15.10.30">
    <property type="entry name" value="Haemolymph juvenile hormone binding protein"/>
    <property type="match status" value="6"/>
</dbReference>
<dbReference type="GO" id="GO:0007623">
    <property type="term" value="P:circadian rhythm"/>
    <property type="evidence" value="ECO:0007669"/>
    <property type="project" value="UniProtKB-ARBA"/>
</dbReference>
<dbReference type="InterPro" id="IPR010562">
    <property type="entry name" value="Haemolymph_juvenile_hormone-bd"/>
</dbReference>
<evidence type="ECO:0000313" key="8">
    <source>
        <dbReference type="Proteomes" id="UP000719412"/>
    </source>
</evidence>
<evidence type="ECO:0000313" key="7">
    <source>
        <dbReference type="EMBL" id="KAH0809647.1"/>
    </source>
</evidence>
<comment type="similarity">
    <text evidence="5">Belongs to the TO family.</text>
</comment>
<organism evidence="7 8">
    <name type="scientific">Tenebrio molitor</name>
    <name type="common">Yellow mealworm beetle</name>
    <dbReference type="NCBI Taxonomy" id="7067"/>
    <lineage>
        <taxon>Eukaryota</taxon>
        <taxon>Metazoa</taxon>
        <taxon>Ecdysozoa</taxon>
        <taxon>Arthropoda</taxon>
        <taxon>Hexapoda</taxon>
        <taxon>Insecta</taxon>
        <taxon>Pterygota</taxon>
        <taxon>Neoptera</taxon>
        <taxon>Endopterygota</taxon>
        <taxon>Coleoptera</taxon>
        <taxon>Polyphaga</taxon>
        <taxon>Cucujiformia</taxon>
        <taxon>Tenebrionidae</taxon>
        <taxon>Tenebrio</taxon>
    </lineage>
</organism>
<keyword evidence="2 6" id="KW-0732">Signal</keyword>
<dbReference type="InterPro" id="IPR003591">
    <property type="entry name" value="Leu-rich_rpt_typical-subtyp"/>
</dbReference>
<dbReference type="PANTHER" id="PTHR11008">
    <property type="entry name" value="PROTEIN TAKEOUT-LIKE PROTEIN"/>
    <property type="match status" value="1"/>
</dbReference>
<keyword evidence="3" id="KW-0677">Repeat</keyword>
<dbReference type="Proteomes" id="UP000719412">
    <property type="component" value="Unassembled WGS sequence"/>
</dbReference>
<feature type="signal peptide" evidence="6">
    <location>
        <begin position="1"/>
        <end position="17"/>
    </location>
</feature>
<dbReference type="SMART" id="SM00369">
    <property type="entry name" value="LRR_TYP"/>
    <property type="match status" value="13"/>
</dbReference>
<dbReference type="InterPro" id="IPR001611">
    <property type="entry name" value="Leu-rich_rpt"/>
</dbReference>
<reference evidence="7" key="2">
    <citation type="submission" date="2021-08" db="EMBL/GenBank/DDBJ databases">
        <authorList>
            <person name="Eriksson T."/>
        </authorList>
    </citation>
    <scope>NUCLEOTIDE SEQUENCE</scope>
    <source>
        <strain evidence="7">Stoneville</strain>
        <tissue evidence="7">Whole head</tissue>
    </source>
</reference>
<dbReference type="FunFam" id="3.15.10.30:FF:000001">
    <property type="entry name" value="Takeout-like protein 1"/>
    <property type="match status" value="1"/>
</dbReference>
<evidence type="ECO:0000256" key="6">
    <source>
        <dbReference type="SAM" id="SignalP"/>
    </source>
</evidence>
<evidence type="ECO:0000256" key="1">
    <source>
        <dbReference type="ARBA" id="ARBA00022614"/>
    </source>
</evidence>
<evidence type="ECO:0000256" key="5">
    <source>
        <dbReference type="ARBA" id="ARBA00060902"/>
    </source>
</evidence>
<dbReference type="PANTHER" id="PTHR11008:SF32">
    <property type="entry name" value="CIRCADIAN CLOCK-CONTROLLED PROTEIN DAYWAKE-RELATED"/>
    <property type="match status" value="1"/>
</dbReference>
<protein>
    <submittedName>
        <fullName evidence="7">Uncharacterized protein</fullName>
    </submittedName>
</protein>
<dbReference type="SMART" id="SM00700">
    <property type="entry name" value="JHBP"/>
    <property type="match status" value="3"/>
</dbReference>
<dbReference type="PROSITE" id="PS51450">
    <property type="entry name" value="LRR"/>
    <property type="match status" value="2"/>
</dbReference>
<evidence type="ECO:0000256" key="3">
    <source>
        <dbReference type="ARBA" id="ARBA00022737"/>
    </source>
</evidence>
<dbReference type="InterPro" id="IPR038606">
    <property type="entry name" value="To_sf"/>
</dbReference>
<name>A0A8J6L7K6_TENMO</name>
<accession>A0A8J6L7K6</accession>
<dbReference type="InterPro" id="IPR032675">
    <property type="entry name" value="LRR_dom_sf"/>
</dbReference>
<sequence>MSSFIYVVFYIITCVSSENSLGCLKTRTDSIVRIEDNVLTADVDLGNNTILCSKIFDKLHNLMFVSIHATNVVEIETNFLQGKGLDSRLEIHDGKFQTIKKRTFCNLEITFLSLFGNKITTIEEEAFLNLSQLKILILDANQLKELNPQSFVGLPQLHHFSAMGNLISKLQKNVFEFLENKKAFIDLSSNCIDTVDKGAFDGSNATNVMLILTNNRIEFLPPEIFQHHPVVKFDRSNSRIAKISPEYFESHCVLDSPENNHVDPLVFTSLIVLRCAFPERNPKCDEIQTSLRKFVAFNGTDILQINKRTIISTPNNARINVNFKDNTALCNRMFDDLHHPNSLTLLVTNIIKIELELLEGKRLVDSPQIRNGQIEAMVENFQFLEPNNSFLNLVNHIKILDGVALSGSTTEPVTSILMENKIQNRSATLFQKHCFFKIELLNIFYITRDFFGEKHGGCSNAQSNQVEYKILHNKSFQMKTGSTIETEVDLGNITILCSKIFDKLDNLNSLLIRATNVVKIETNFLQGKGLDSLLKIYYGKFQTIKKHTFHDLEITLLFLSENKITTIEEEAFANLSRLKELSLNRNQLKELNPRSFVGLPQLDDFRAIKNVISKLQKNVFRFLENKKASIDLSSNCIETVDKGAFDGSNATTVIIFLRNNRIEFIPPEICQHHRFVEIDVCNNRISKISPEFFEEDFNVTFLYIDCNPLNENILQALFDWRNQHNSSARWDPCCSGQGSVTTMSSSLYVVFYIITCVSSESSLGCSKARIDQVEYSTFVNNFATFQMRTDTIVRTGDNVLSVDVNLGNNTILCSKIFDKLHNLNSVSIHATNVVEIETNFLQGKGLDSNLEIYDGKFQTIKKHTFHNLEITFLSLFGNKITTIEEEAFLNLSKLKTLILDRNQLKELNPRSFVGLSHLASFSAVENVISKLQKNVFEFLQKRNVFIHLHRNCIETLDKGAFDGSNAANIILNLMHNRIEFLPPEIFQPGRFVRIDMYNNNISKIPHEFFEGDFYIELLNVDCNPLDAETVQALYNWNTQNSFFTTRFSCPSGHGPGNTNLSFRSYTFHLITQELDNIFYLDYDIEDSSRKCDKRKLDCDECLSKAVQNTIAQLDKPGAQTNPNIKLRNYRVYGRIKIDSAKAKMNFEDNTLTVELSHPEIRYELDYEPKGKMFILPYDSAGHGTVTLKNPTYTTKFTLEEYLSDNKKYLRCLSKVVQNVITQLAKPMEKYNLPSFEPFKFASPSPKSGQQIWSSPIKFKNYRIYGRTKINSSKVNMNFEDNTLTVELSNLEIRYEIDYEAKGKMMVLVLPFDSTGLVTVISSEFLAQKFYFYNVKFTLEEFLKNDKKYLRVSAPNFRKCDKRKSNFNECLSDAIWNAITQLGKPMEKYGLPTLEPFLIKSLDAKSLTVINPLVLLRFDYEVDGKLFLLVLKSSGLAESDVHLVDDENFNQVLDKMMSENWQPILADGRDVYLDSYGAASKKNLGDSKIPRQLFSFFGTTSLYPDPKTSSRNRLKYHQQLCRFKMKTLIVLSVLSLCNAFPMPSSFTKCDKRKPDFNECLSEAVRNAIGQLVKPMEKYHLPSFEPFQFASLSPKSGVQGGSSSTVVKFRNYRIYGRTKIDSSKAKMNFEDNTLTLELSHPEIRYEFDYEAKGKMFVLPFDSAGHGTVTLKNPIYTIKFTLEEYVKDNKKYLRVVDSNMTLKPESMTMYFENLFKNKVLNDAFNREMSESWKRTVNDSVFDFFYMMANYLENNNDDIFEDDFDILKIILSISILLMNKVFIRDSGVLHNFAKLNNEQEAPPAEGIEHNVLEEIIQMGQKRKFNFNEGFSDAIWNAITQLDKPMEKYGSPTLEPFQIKSLSAKSVTRAASFRYKVKNIRIMNFDNHMLSLTVINPLVLEKFEYDAEGKLFLLELKSSDPAECDIPSSFTKCDKRKPDFDECLSEAVRNAISQLVKPIEKYHLPSFEPFQFAGVNFKPGAPSGNSSKIKFTDYRVYGRTKLNSLKAKMNFEDNTLTLELSHPEIRYEFHYEAKGKMFILPFDSAGHGTGTLKNPIYTVKFTLEEYLKDNKKYLRVVDSNMTLKPESMTMYFENLFKNKVLNDAFNQEMTETSTFTKCDKRKSDFNECLSKAVQNAISQLAKPMEKYNLPSFEPFKFASLSPKSGKQIRSSSMKFKNYRIYGHTKINSSKVNMNFEDNTLTIELSHPELRYEIDYEAKGVMMVLPFDSAGLVTVTSKNPTYTLKFTLEQFVKNGKKYLRVSGTNMMIKPESMTFYYENLFKDKALNDEFNKEMSGSWKEILANFAAGYMDSYAKVYASTFTKCDKRKPDFNECLSKAVQNAISQLSKPMEKYNLPSFEPFKFASLTPKSGQQIWSSSITFKNYRIYGRTKINSSKVNMNFEDNTLRVELSNPELRYEFDYQAKGKMLILPLDAAGLVTVISKNPTYTIKFTLEEYLKNNKKYLRVSSTNMMIKAESIAINYENLFEDKVLNDAFNRELSKNWKLIHANFDAIYMESYAKVYGDVFNNFLQVLNKPMDEYNLPCVDPFLIPLLDSEHVPLKYMNMKIFGHRKMDKMEATYYVYLSHIAENLKLLKGFILEEYIDAGQRYKLSTVNLTCTQKA</sequence>
<keyword evidence="4" id="KW-0090">Biological rhythms</keyword>
<evidence type="ECO:0000256" key="4">
    <source>
        <dbReference type="ARBA" id="ARBA00023108"/>
    </source>
</evidence>